<evidence type="ECO:0000256" key="7">
    <source>
        <dbReference type="ARBA" id="ARBA00022884"/>
    </source>
</evidence>
<sequence>MSSFPVPSLLAQDLLLIQDILGPLPEPQNEKKEIKVEDSDDIDSSGDEASEAEIHAELIQVEEESDSDSSVETSSSESESDHEEQKKNTKDVDDDEGESGTAAPPAMSYFQTKNEVLESNITVPDIEEVSPEETLEAVGEVLSVIDKTVIVKGTSSVPYALDIDTLLVFEDKKVLGYIYETFGPTTQPLYQVKFSTEYPIDPQKVQVSRAVYHVPRRSKFVAVDQLKRFRGSDASNMHDEEPADYELEFSDDEAEAEHKRRMRWVLPCKKEKATTADSKFRHSGASSSRAATPSPAQMRDQDMPFYETNPYADNSAYDDNYGAGPSSRPAPMPYDDPYSDDYTNMQTPPPQPPQNSISNIGRGRGRGSRGQRRGRGGGHRSQRFDDRRSSQPPPQARSSSPTSMAIARATGQYPDGSGYVQQASQTHLNPTAQWPDPSQFNFGTPSSNGFVQPHINPRFASAFGFGVVPQQPPYQFQPGNSWTNSNQWNRPPGT</sequence>
<protein>
    <recommendedName>
        <fullName evidence="3">H/ACA ribonucleoprotein complex non-core subunit NAF1</fullName>
    </recommendedName>
</protein>
<dbReference type="Gene3D" id="2.40.10.230">
    <property type="entry name" value="Probable tRNA pseudouridine synthase domain"/>
    <property type="match status" value="1"/>
</dbReference>
<feature type="compositionally biased region" description="Acidic residues" evidence="9">
    <location>
        <begin position="60"/>
        <end position="69"/>
    </location>
</feature>
<feature type="compositionally biased region" description="Low complexity" evidence="9">
    <location>
        <begin position="467"/>
        <end position="479"/>
    </location>
</feature>
<dbReference type="PANTHER" id="PTHR31633:SF1">
    <property type="entry name" value="H_ACA RIBONUCLEOPROTEIN COMPLEX NON-CORE SUBUNIT NAF1"/>
    <property type="match status" value="1"/>
</dbReference>
<feature type="region of interest" description="Disordered" evidence="9">
    <location>
        <begin position="429"/>
        <end position="449"/>
    </location>
</feature>
<keyword evidence="7" id="KW-0694">RNA-binding</keyword>
<organism evidence="10 11">
    <name type="scientific">Mycena indigotica</name>
    <dbReference type="NCBI Taxonomy" id="2126181"/>
    <lineage>
        <taxon>Eukaryota</taxon>
        <taxon>Fungi</taxon>
        <taxon>Dikarya</taxon>
        <taxon>Basidiomycota</taxon>
        <taxon>Agaricomycotina</taxon>
        <taxon>Agaricomycetes</taxon>
        <taxon>Agaricomycetidae</taxon>
        <taxon>Agaricales</taxon>
        <taxon>Marasmiineae</taxon>
        <taxon>Mycenaceae</taxon>
        <taxon>Mycena</taxon>
    </lineage>
</organism>
<feature type="compositionally biased region" description="Acidic residues" evidence="9">
    <location>
        <begin position="241"/>
        <end position="252"/>
    </location>
</feature>
<keyword evidence="8" id="KW-0539">Nucleus</keyword>
<dbReference type="SUPFAM" id="SSF50447">
    <property type="entry name" value="Translation proteins"/>
    <property type="match status" value="1"/>
</dbReference>
<dbReference type="GO" id="GO:0001522">
    <property type="term" value="P:pseudouridine synthesis"/>
    <property type="evidence" value="ECO:0007669"/>
    <property type="project" value="InterPro"/>
</dbReference>
<feature type="compositionally biased region" description="Polar residues" evidence="9">
    <location>
        <begin position="480"/>
        <end position="494"/>
    </location>
</feature>
<evidence type="ECO:0000256" key="6">
    <source>
        <dbReference type="ARBA" id="ARBA00022553"/>
    </source>
</evidence>
<comment type="caution">
    <text evidence="10">The sequence shown here is derived from an EMBL/GenBank/DDBJ whole genome shotgun (WGS) entry which is preliminary data.</text>
</comment>
<evidence type="ECO:0000313" key="10">
    <source>
        <dbReference type="EMBL" id="KAF7307157.1"/>
    </source>
</evidence>
<evidence type="ECO:0000313" key="11">
    <source>
        <dbReference type="Proteomes" id="UP000636479"/>
    </source>
</evidence>
<feature type="region of interest" description="Disordered" evidence="9">
    <location>
        <begin position="467"/>
        <end position="494"/>
    </location>
</feature>
<dbReference type="PANTHER" id="PTHR31633">
    <property type="entry name" value="H/ACA RIBONUCLEOPROTEIN COMPLEX NON-CORE SUBUNIT NAF1"/>
    <property type="match status" value="1"/>
</dbReference>
<feature type="compositionally biased region" description="Basic residues" evidence="9">
    <location>
        <begin position="363"/>
        <end position="381"/>
    </location>
</feature>
<comment type="subcellular location">
    <subcellularLocation>
        <location evidence="1">Nucleus</location>
    </subcellularLocation>
</comment>
<dbReference type="RefSeq" id="XP_037222176.1">
    <property type="nucleotide sequence ID" value="XM_037361884.1"/>
</dbReference>
<keyword evidence="4" id="KW-0690">Ribosome biogenesis</keyword>
<dbReference type="Pfam" id="PF04410">
    <property type="entry name" value="Gar1"/>
    <property type="match status" value="1"/>
</dbReference>
<dbReference type="GeneID" id="59344400"/>
<evidence type="ECO:0000256" key="1">
    <source>
        <dbReference type="ARBA" id="ARBA00004123"/>
    </source>
</evidence>
<dbReference type="EMBL" id="JACAZF010000004">
    <property type="protein sequence ID" value="KAF7307157.1"/>
    <property type="molecule type" value="Genomic_DNA"/>
</dbReference>
<feature type="region of interest" description="Disordered" evidence="9">
    <location>
        <begin position="233"/>
        <end position="252"/>
    </location>
</feature>
<proteinExistence type="inferred from homology"/>
<feature type="compositionally biased region" description="Acidic residues" evidence="9">
    <location>
        <begin position="38"/>
        <end position="51"/>
    </location>
</feature>
<dbReference type="GO" id="GO:0005732">
    <property type="term" value="C:sno(s)RNA-containing ribonucleoprotein complex"/>
    <property type="evidence" value="ECO:0007669"/>
    <property type="project" value="InterPro"/>
</dbReference>
<feature type="region of interest" description="Disordered" evidence="9">
    <location>
        <begin position="275"/>
        <end position="403"/>
    </location>
</feature>
<name>A0A8H6W6Z4_9AGAR</name>
<keyword evidence="11" id="KW-1185">Reference proteome</keyword>
<dbReference type="GO" id="GO:0005634">
    <property type="term" value="C:nucleus"/>
    <property type="evidence" value="ECO:0007669"/>
    <property type="project" value="UniProtKB-SubCell"/>
</dbReference>
<dbReference type="Proteomes" id="UP000636479">
    <property type="component" value="Unassembled WGS sequence"/>
</dbReference>
<comment type="similarity">
    <text evidence="2">Belongs to the NAF1 family.</text>
</comment>
<dbReference type="InterPro" id="IPR038664">
    <property type="entry name" value="Gar1/Naf1_Cbf5-bd_sf"/>
</dbReference>
<reference evidence="10" key="1">
    <citation type="submission" date="2020-05" db="EMBL/GenBank/DDBJ databases">
        <title>Mycena genomes resolve the evolution of fungal bioluminescence.</title>
        <authorList>
            <person name="Tsai I.J."/>
        </authorList>
    </citation>
    <scope>NUCLEOTIDE SEQUENCE</scope>
    <source>
        <strain evidence="10">171206Taipei</strain>
    </source>
</reference>
<dbReference type="InterPro" id="IPR040309">
    <property type="entry name" value="Naf1"/>
</dbReference>
<keyword evidence="5" id="KW-0698">rRNA processing</keyword>
<feature type="compositionally biased region" description="Basic and acidic residues" evidence="9">
    <location>
        <begin position="28"/>
        <end position="37"/>
    </location>
</feature>
<dbReference type="GO" id="GO:0000493">
    <property type="term" value="P:box H/ACA snoRNP assembly"/>
    <property type="evidence" value="ECO:0007669"/>
    <property type="project" value="InterPro"/>
</dbReference>
<evidence type="ECO:0000256" key="8">
    <source>
        <dbReference type="ARBA" id="ARBA00023242"/>
    </source>
</evidence>
<evidence type="ECO:0000256" key="2">
    <source>
        <dbReference type="ARBA" id="ARBA00009801"/>
    </source>
</evidence>
<evidence type="ECO:0000256" key="9">
    <source>
        <dbReference type="SAM" id="MobiDB-lite"/>
    </source>
</evidence>
<dbReference type="GO" id="GO:0003723">
    <property type="term" value="F:RNA binding"/>
    <property type="evidence" value="ECO:0007669"/>
    <property type="project" value="UniProtKB-KW"/>
</dbReference>
<dbReference type="InterPro" id="IPR007504">
    <property type="entry name" value="H/ACA_rnp_Gar1/Naf1"/>
</dbReference>
<feature type="region of interest" description="Disordered" evidence="9">
    <location>
        <begin position="24"/>
        <end position="110"/>
    </location>
</feature>
<feature type="compositionally biased region" description="Low complexity" evidence="9">
    <location>
        <begin position="283"/>
        <end position="296"/>
    </location>
</feature>
<evidence type="ECO:0000256" key="4">
    <source>
        <dbReference type="ARBA" id="ARBA00022517"/>
    </source>
</evidence>
<dbReference type="GO" id="GO:0006364">
    <property type="term" value="P:rRNA processing"/>
    <property type="evidence" value="ECO:0007669"/>
    <property type="project" value="UniProtKB-KW"/>
</dbReference>
<dbReference type="AlphaFoldDB" id="A0A8H6W6Z4"/>
<dbReference type="OrthoDB" id="21550at2759"/>
<dbReference type="InterPro" id="IPR009000">
    <property type="entry name" value="Transl_B-barrel_sf"/>
</dbReference>
<evidence type="ECO:0000256" key="3">
    <source>
        <dbReference type="ARBA" id="ARBA00021438"/>
    </source>
</evidence>
<evidence type="ECO:0000256" key="5">
    <source>
        <dbReference type="ARBA" id="ARBA00022552"/>
    </source>
</evidence>
<keyword evidence="6" id="KW-0597">Phosphoprotein</keyword>
<gene>
    <name evidence="10" type="ORF">MIND_00509200</name>
</gene>
<accession>A0A8H6W6Z4</accession>